<evidence type="ECO:0000256" key="2">
    <source>
        <dbReference type="ARBA" id="ARBA00022741"/>
    </source>
</evidence>
<accession>A0A4R3LQS0</accession>
<sequence>MQNVAVTLPIRDEERYLVTSKLEILALLSSLKEQRGLILMRLHNGAEAIVTTILNIDAENNSMVIDNSAQDSFNQHAAKAEHIRFEATLNKIRIAFSSAQASPCIMDNQPALRIAFPQSLTRVQRRDAYRIDLPSSDPIKCTITLPATAAAKIRSVALDIKDLSSGGMALIDNQHVLGDAAGVFYKDCHAEFPGVGAISTTLQVVRIIEESLADDKKRRVLGCQFVNLPNPMLILILRFIGMTERRTNAKWHGYE</sequence>
<dbReference type="RefSeq" id="WP_132584891.1">
    <property type="nucleotide sequence ID" value="NZ_SMAJ01000017.1"/>
</dbReference>
<keyword evidence="7" id="KW-0969">Cilium</keyword>
<protein>
    <recommendedName>
        <fullName evidence="4">Flagellar brake protein YcgR</fullName>
    </recommendedName>
    <alternativeName>
        <fullName evidence="4">Cyclic di-GMP binding protein YcgR</fullName>
    </alternativeName>
</protein>
<comment type="function">
    <text evidence="4">Acts as a flagellar brake, regulating swimming and swarming in a bis-(3'-5') cyclic diguanylic acid (c-di-GMP)-dependent manner. Binds 1 c-di-GMP dimer per subunit. Increasing levels of c-di-GMP lead to decreased motility.</text>
</comment>
<organism evidence="7 8">
    <name type="scientific">Paralcaligenes ureilyticus</name>
    <dbReference type="NCBI Taxonomy" id="627131"/>
    <lineage>
        <taxon>Bacteria</taxon>
        <taxon>Pseudomonadati</taxon>
        <taxon>Pseudomonadota</taxon>
        <taxon>Betaproteobacteria</taxon>
        <taxon>Burkholderiales</taxon>
        <taxon>Alcaligenaceae</taxon>
        <taxon>Paralcaligenes</taxon>
    </lineage>
</organism>
<evidence type="ECO:0000313" key="8">
    <source>
        <dbReference type="Proteomes" id="UP000295525"/>
    </source>
</evidence>
<dbReference type="EMBL" id="SMAJ01000017">
    <property type="protein sequence ID" value="TCT02802.1"/>
    <property type="molecule type" value="Genomic_DNA"/>
</dbReference>
<dbReference type="GO" id="GO:0071945">
    <property type="term" value="P:regulation of bacterial-type flagellum-dependent cell motility by regulation of motor speed"/>
    <property type="evidence" value="ECO:0007669"/>
    <property type="project" value="UniProtKB-UniRule"/>
</dbReference>
<dbReference type="InterPro" id="IPR009926">
    <property type="entry name" value="T3SS_YcgR_PilZN"/>
</dbReference>
<keyword evidence="8" id="KW-1185">Reference proteome</keyword>
<comment type="caution">
    <text evidence="7">The sequence shown here is derived from an EMBL/GenBank/DDBJ whole genome shotgun (WGS) entry which is preliminary data.</text>
</comment>
<dbReference type="OrthoDB" id="5572581at2"/>
<dbReference type="HAMAP" id="MF_01457">
    <property type="entry name" value="YcgR"/>
    <property type="match status" value="1"/>
</dbReference>
<comment type="similarity">
    <text evidence="4">Belongs to the YcgR family.</text>
</comment>
<dbReference type="InterPro" id="IPR009875">
    <property type="entry name" value="PilZ_domain"/>
</dbReference>
<comment type="subcellular location">
    <subcellularLocation>
        <location evidence="4">Bacterial flagellum basal body</location>
    </subcellularLocation>
</comment>
<evidence type="ECO:0000313" key="7">
    <source>
        <dbReference type="EMBL" id="TCT02802.1"/>
    </source>
</evidence>
<evidence type="ECO:0000256" key="4">
    <source>
        <dbReference type="HAMAP-Rule" id="MF_01457"/>
    </source>
</evidence>
<dbReference type="Gene3D" id="2.30.110.10">
    <property type="entry name" value="Electron Transport, Fmn-binding Protein, Chain A"/>
    <property type="match status" value="1"/>
</dbReference>
<evidence type="ECO:0000259" key="5">
    <source>
        <dbReference type="Pfam" id="PF07238"/>
    </source>
</evidence>
<evidence type="ECO:0000259" key="6">
    <source>
        <dbReference type="Pfam" id="PF07317"/>
    </source>
</evidence>
<evidence type="ECO:0000256" key="3">
    <source>
        <dbReference type="ARBA" id="ARBA00023143"/>
    </source>
</evidence>
<dbReference type="GO" id="GO:0071973">
    <property type="term" value="P:bacterial-type flagellum-dependent cell motility"/>
    <property type="evidence" value="ECO:0007669"/>
    <property type="project" value="UniProtKB-UniRule"/>
</dbReference>
<proteinExistence type="inferred from homology"/>
<name>A0A4R3LQS0_9BURK</name>
<dbReference type="Gene3D" id="2.40.10.220">
    <property type="entry name" value="predicted glycosyltransferase like domains"/>
    <property type="match status" value="1"/>
</dbReference>
<dbReference type="GO" id="GO:0035438">
    <property type="term" value="F:cyclic-di-GMP binding"/>
    <property type="evidence" value="ECO:0007669"/>
    <property type="project" value="UniProtKB-UniRule"/>
</dbReference>
<dbReference type="Pfam" id="PF07238">
    <property type="entry name" value="PilZ"/>
    <property type="match status" value="1"/>
</dbReference>
<gene>
    <name evidence="4" type="primary">ycgR</name>
    <name evidence="7" type="ORF">EDC26_11778</name>
</gene>
<keyword evidence="2 4" id="KW-0547">Nucleotide-binding</keyword>
<feature type="domain" description="PilZ" evidence="5">
    <location>
        <begin position="124"/>
        <end position="240"/>
    </location>
</feature>
<feature type="domain" description="Type III secretion system flagellar brake protein YcgR PilZN" evidence="6">
    <location>
        <begin position="16"/>
        <end position="122"/>
    </location>
</feature>
<keyword evidence="3 4" id="KW-0975">Bacterial flagellum</keyword>
<keyword evidence="1 4" id="KW-0973">c-di-GMP</keyword>
<comment type="subunit">
    <text evidence="4">Monomer. Interacts with the flagellar basal bodies.</text>
</comment>
<dbReference type="Pfam" id="PF07317">
    <property type="entry name" value="PilZN"/>
    <property type="match status" value="1"/>
</dbReference>
<dbReference type="InterPro" id="IPR012349">
    <property type="entry name" value="Split_barrel_FMN-bd"/>
</dbReference>
<dbReference type="InterPro" id="IPR023787">
    <property type="entry name" value="T3SS_YcgR"/>
</dbReference>
<evidence type="ECO:0000256" key="1">
    <source>
        <dbReference type="ARBA" id="ARBA00022636"/>
    </source>
</evidence>
<dbReference type="GO" id="GO:0009425">
    <property type="term" value="C:bacterial-type flagellum basal body"/>
    <property type="evidence" value="ECO:0007669"/>
    <property type="project" value="UniProtKB-SubCell"/>
</dbReference>
<reference evidence="7 8" key="1">
    <citation type="submission" date="2019-03" db="EMBL/GenBank/DDBJ databases">
        <title>Genomic Encyclopedia of Type Strains, Phase IV (KMG-IV): sequencing the most valuable type-strain genomes for metagenomic binning, comparative biology and taxonomic classification.</title>
        <authorList>
            <person name="Goeker M."/>
        </authorList>
    </citation>
    <scope>NUCLEOTIDE SEQUENCE [LARGE SCALE GENOMIC DNA]</scope>
    <source>
        <strain evidence="7 8">DSM 24591</strain>
    </source>
</reference>
<keyword evidence="7" id="KW-0966">Cell projection</keyword>
<dbReference type="Proteomes" id="UP000295525">
    <property type="component" value="Unassembled WGS sequence"/>
</dbReference>
<keyword evidence="7" id="KW-0282">Flagellum</keyword>
<dbReference type="AlphaFoldDB" id="A0A4R3LQS0"/>